<organism evidence="2 3">
    <name type="scientific">Rhizobium glycinendophyticum</name>
    <dbReference type="NCBI Taxonomy" id="2589807"/>
    <lineage>
        <taxon>Bacteria</taxon>
        <taxon>Pseudomonadati</taxon>
        <taxon>Pseudomonadota</taxon>
        <taxon>Alphaproteobacteria</taxon>
        <taxon>Hyphomicrobiales</taxon>
        <taxon>Rhizobiaceae</taxon>
        <taxon>Rhizobium/Agrobacterium group</taxon>
        <taxon>Rhizobium</taxon>
    </lineage>
</organism>
<proteinExistence type="predicted"/>
<evidence type="ECO:0000313" key="2">
    <source>
        <dbReference type="EMBL" id="TPP09789.1"/>
    </source>
</evidence>
<comment type="caution">
    <text evidence="2">The sequence shown here is derived from an EMBL/GenBank/DDBJ whole genome shotgun (WGS) entry which is preliminary data.</text>
</comment>
<dbReference type="RefSeq" id="WP_140826167.1">
    <property type="nucleotide sequence ID" value="NZ_VFYP01000001.1"/>
</dbReference>
<feature type="compositionally biased region" description="Basic and acidic residues" evidence="1">
    <location>
        <begin position="197"/>
        <end position="215"/>
    </location>
</feature>
<protein>
    <submittedName>
        <fullName evidence="2">Uncharacterized protein</fullName>
    </submittedName>
</protein>
<keyword evidence="3" id="KW-1185">Reference proteome</keyword>
<feature type="region of interest" description="Disordered" evidence="1">
    <location>
        <begin position="196"/>
        <end position="215"/>
    </location>
</feature>
<dbReference type="EMBL" id="VFYP01000001">
    <property type="protein sequence ID" value="TPP09789.1"/>
    <property type="molecule type" value="Genomic_DNA"/>
</dbReference>
<name>A0A504U5U6_9HYPH</name>
<gene>
    <name evidence="2" type="ORF">FJQ55_02605</name>
</gene>
<evidence type="ECO:0000256" key="1">
    <source>
        <dbReference type="SAM" id="MobiDB-lite"/>
    </source>
</evidence>
<reference evidence="2 3" key="1">
    <citation type="submission" date="2019-06" db="EMBL/GenBank/DDBJ databases">
        <title>Rhizobium sp. CL12 isolated from roots of soybean.</title>
        <authorList>
            <person name="Wang C."/>
        </authorList>
    </citation>
    <scope>NUCLEOTIDE SEQUENCE [LARGE SCALE GENOMIC DNA]</scope>
    <source>
        <strain evidence="2 3">CL12</strain>
    </source>
</reference>
<dbReference type="Proteomes" id="UP000316429">
    <property type="component" value="Unassembled WGS sequence"/>
</dbReference>
<sequence>MITTAAIAPTIRPGMGMQYTSEILDRKTGEMVSIDQGHWITMEELSEVFKIGRRQLATVLHQMNFLQIEGSGRNARNRIRDWVIAKGYGKRNKRKSDDMPFDVVSAEGVRWIAERWEAAKKAVEEKTSGPAKEAREALREFQKCRSGPMCGKQEIHWVADHFPHLTHDQMAQALSLSRQLVTRFMRIRSEQIANAKALRERHREPTRDTSRCVAQ</sequence>
<dbReference type="OrthoDB" id="7949584at2"/>
<dbReference type="AlphaFoldDB" id="A0A504U5U6"/>
<accession>A0A504U5U6</accession>
<evidence type="ECO:0000313" key="3">
    <source>
        <dbReference type="Proteomes" id="UP000316429"/>
    </source>
</evidence>